<feature type="signal peptide" evidence="1">
    <location>
        <begin position="1"/>
        <end position="28"/>
    </location>
</feature>
<name>A0A023FRP9_AMBCJ</name>
<dbReference type="InterPro" id="IPR036880">
    <property type="entry name" value="Kunitz_BPTI_sf"/>
</dbReference>
<dbReference type="SUPFAM" id="SSF57362">
    <property type="entry name" value="BPTI-like"/>
    <property type="match status" value="1"/>
</dbReference>
<protein>
    <submittedName>
        <fullName evidence="2">Putative serine proteinase inhibitor</fullName>
    </submittedName>
</protein>
<feature type="chain" id="PRO_5001517356" evidence="1">
    <location>
        <begin position="29"/>
        <end position="176"/>
    </location>
</feature>
<evidence type="ECO:0000256" key="1">
    <source>
        <dbReference type="SAM" id="SignalP"/>
    </source>
</evidence>
<evidence type="ECO:0000313" key="2">
    <source>
        <dbReference type="EMBL" id="JAC24009.1"/>
    </source>
</evidence>
<sequence>MQGRPLIAFATWYAFVTLMLAVLRGGDANVDTTNRTKCQTPEPPLYNLSDKCDESDILFIFNTTSGLCEDILIDPRYHNNTFKSRFECVSTCNPTQGAPFCAEGPADACNDTEECDDEWYFYNITTQCCEPYEFCGQYGEKTRDVNGYFIQELCEFQCGGFNISNVNETKTTEDAQ</sequence>
<dbReference type="EMBL" id="GBBK01000473">
    <property type="protein sequence ID" value="JAC24009.1"/>
    <property type="molecule type" value="mRNA"/>
</dbReference>
<keyword evidence="1" id="KW-0732">Signal</keyword>
<proteinExistence type="evidence at transcript level"/>
<organism evidence="2">
    <name type="scientific">Amblyomma cajennense</name>
    <name type="common">Cayenne tick</name>
    <name type="synonym">Acarus cajennensis</name>
    <dbReference type="NCBI Taxonomy" id="34607"/>
    <lineage>
        <taxon>Eukaryota</taxon>
        <taxon>Metazoa</taxon>
        <taxon>Ecdysozoa</taxon>
        <taxon>Arthropoda</taxon>
        <taxon>Chelicerata</taxon>
        <taxon>Arachnida</taxon>
        <taxon>Acari</taxon>
        <taxon>Parasitiformes</taxon>
        <taxon>Ixodida</taxon>
        <taxon>Ixodoidea</taxon>
        <taxon>Ixodidae</taxon>
        <taxon>Amblyomminae</taxon>
        <taxon>Amblyomma</taxon>
    </lineage>
</organism>
<dbReference type="AlphaFoldDB" id="A0A023FRP9"/>
<accession>A0A023FRP9</accession>
<reference evidence="2" key="1">
    <citation type="submission" date="2014-03" db="EMBL/GenBank/DDBJ databases">
        <title>The sialotranscriptome of Amblyomma triste, Amblyomma parvum and Amblyomma cajennense ticks, uncovered by 454-based RNA-seq.</title>
        <authorList>
            <person name="Garcia G.R."/>
            <person name="Gardinassi L.G."/>
            <person name="Ribeiro J.M."/>
            <person name="Anatriello E."/>
            <person name="Ferreira B.R."/>
            <person name="Moreira H.N."/>
            <person name="Mafra C."/>
            <person name="Olegario M.M."/>
            <person name="Szabo P.J."/>
            <person name="Miranda-Santos I.K."/>
            <person name="Maruyama S.R."/>
        </authorList>
    </citation>
    <scope>NUCLEOTIDE SEQUENCE</scope>
    <source>
        <strain evidence="2">Uberlandia</strain>
        <tissue evidence="2">Salivary glands</tissue>
    </source>
</reference>
<dbReference type="GO" id="GO:0004867">
    <property type="term" value="F:serine-type endopeptidase inhibitor activity"/>
    <property type="evidence" value="ECO:0007669"/>
    <property type="project" value="InterPro"/>
</dbReference>